<evidence type="ECO:0000313" key="3">
    <source>
        <dbReference type="Proteomes" id="UP001526143"/>
    </source>
</evidence>
<keyword evidence="1" id="KW-0175">Coiled coil</keyword>
<feature type="coiled-coil region" evidence="1">
    <location>
        <begin position="58"/>
        <end position="85"/>
    </location>
</feature>
<evidence type="ECO:0000313" key="2">
    <source>
        <dbReference type="EMBL" id="MCV3213253.1"/>
    </source>
</evidence>
<sequence>MKSQTYERVGGVIRDSQTKHIVAMLREAAPNVTQASTILSQFGSAASILNLGVSVIGFALVIKRLEEIEQRLKLVEKDLKQLNRKFDISVYANFRAALDLARDAFTMTKPENRVNMANLAINRFLEAQHTYVGYLETALEENIQVADEDISFLLTSVIRPRCYVAKEYLASLFLTYVARARCYLELEEIETAHRCLQEGAEVLRPYVGHFSGHVMVSNQKSYEQAQHKMTGGMFQEGFRQTYLPFLPPSNDTLECCAKGVVAIIKQPERKRAAMEKALSMWETNRRFEAYQAEIQAIAQLKISFHEWLKLTPSEAKPDSAELMYIIPSKPLQLQLSS</sequence>
<dbReference type="RefSeq" id="WP_263744758.1">
    <property type="nucleotide sequence ID" value="NZ_JAOWRF010000105.1"/>
</dbReference>
<evidence type="ECO:0000256" key="1">
    <source>
        <dbReference type="SAM" id="Coils"/>
    </source>
</evidence>
<keyword evidence="3" id="KW-1185">Reference proteome</keyword>
<gene>
    <name evidence="2" type="ORF">OGM63_06895</name>
</gene>
<proteinExistence type="predicted"/>
<accession>A0ABT3AVV0</accession>
<reference evidence="2 3" key="1">
    <citation type="submission" date="2022-10" db="EMBL/GenBank/DDBJ databases">
        <title>Identification of biosynthetic pathway for the production of the potent trypsin inhibitor radiosumin.</title>
        <authorList>
            <person name="Fewer D.P."/>
            <person name="Delbaje E."/>
            <person name="Ouyang X."/>
            <person name="Agostino P.D."/>
            <person name="Wahlsten M."/>
            <person name="Jokela J."/>
            <person name="Permi P."/>
            <person name="Haapaniemi E."/>
            <person name="Koistinen H."/>
        </authorList>
    </citation>
    <scope>NUCLEOTIDE SEQUENCE [LARGE SCALE GENOMIC DNA]</scope>
    <source>
        <strain evidence="2 3">NIES-515</strain>
    </source>
</reference>
<protein>
    <submittedName>
        <fullName evidence="2">Uncharacterized protein</fullName>
    </submittedName>
</protein>
<organism evidence="2 3">
    <name type="scientific">Plectonema radiosum NIES-515</name>
    <dbReference type="NCBI Taxonomy" id="2986073"/>
    <lineage>
        <taxon>Bacteria</taxon>
        <taxon>Bacillati</taxon>
        <taxon>Cyanobacteriota</taxon>
        <taxon>Cyanophyceae</taxon>
        <taxon>Oscillatoriophycideae</taxon>
        <taxon>Oscillatoriales</taxon>
        <taxon>Microcoleaceae</taxon>
        <taxon>Plectonema</taxon>
    </lineage>
</organism>
<comment type="caution">
    <text evidence="2">The sequence shown here is derived from an EMBL/GenBank/DDBJ whole genome shotgun (WGS) entry which is preliminary data.</text>
</comment>
<dbReference type="Proteomes" id="UP001526143">
    <property type="component" value="Unassembled WGS sequence"/>
</dbReference>
<name>A0ABT3AVV0_9CYAN</name>
<dbReference type="EMBL" id="JAOWRF010000105">
    <property type="protein sequence ID" value="MCV3213253.1"/>
    <property type="molecule type" value="Genomic_DNA"/>
</dbReference>